<proteinExistence type="inferred from homology"/>
<sequence length="521" mass="56040">MASKSDTTLLFFYGTLMHPHVLYAVLNESSRIPHPDTFPHSPAVVAQYARFPIKTLVYPAMIPVSHSINFDANPKSAISASVHGLVVDAAALAAAVGISVEKVVERLDKFEGDQYRRILVDISRVCANSCGDGCGECSVVGAEDGEIWKSEKLVKAWAYEWVAGLDMLILDHGDCLIDQLQWDEIMFAKLRVVGSHFGKLVASQPTRNLVGISRGEAVESSDMFRVARDIDVKSGLRTGVIFLAFNRPSRLNALTEECGAEFEKMLTTLSRDTSVRCLIITGADPYQNSVSSSDNNNDSINSKNEAKTKAAFSAGGDLGFLRDRTAITASAPANAEIMRRFYARFLVLRQTPFPTIAAINGYAVGAGACIALAADIRLMASDANACIGFNFVRLGLTPGMAGSFTLPRLIGHQAASRLLLTGDLVGADEALRLGLVLATPPAADLLSESLVIARRIASASPVAVRATVKTLRNAFESPGGGLEQALWREADTQAHCYASKDIIEGLDAVTEKREPAFKDFL</sequence>
<evidence type="ECO:0000259" key="3">
    <source>
        <dbReference type="Pfam" id="PF06094"/>
    </source>
</evidence>
<dbReference type="Proteomes" id="UP001211907">
    <property type="component" value="Unassembled WGS sequence"/>
</dbReference>
<organism evidence="4 5">
    <name type="scientific">Physocladia obscura</name>
    <dbReference type="NCBI Taxonomy" id="109957"/>
    <lineage>
        <taxon>Eukaryota</taxon>
        <taxon>Fungi</taxon>
        <taxon>Fungi incertae sedis</taxon>
        <taxon>Chytridiomycota</taxon>
        <taxon>Chytridiomycota incertae sedis</taxon>
        <taxon>Chytridiomycetes</taxon>
        <taxon>Chytridiales</taxon>
        <taxon>Chytriomycetaceae</taxon>
        <taxon>Physocladia</taxon>
    </lineage>
</organism>
<dbReference type="AlphaFoldDB" id="A0AAD5TA91"/>
<dbReference type="InterPro" id="IPR013024">
    <property type="entry name" value="GGCT-like"/>
</dbReference>
<dbReference type="SUPFAM" id="SSF110857">
    <property type="entry name" value="Gamma-glutamyl cyclotransferase-like"/>
    <property type="match status" value="1"/>
</dbReference>
<dbReference type="GO" id="GO:0006635">
    <property type="term" value="P:fatty acid beta-oxidation"/>
    <property type="evidence" value="ECO:0007669"/>
    <property type="project" value="TreeGrafter"/>
</dbReference>
<comment type="caution">
    <text evidence="4">The sequence shown here is derived from an EMBL/GenBank/DDBJ whole genome shotgun (WGS) entry which is preliminary data.</text>
</comment>
<evidence type="ECO:0000313" key="4">
    <source>
        <dbReference type="EMBL" id="KAJ3136734.1"/>
    </source>
</evidence>
<dbReference type="EMBL" id="JADGJH010000131">
    <property type="protein sequence ID" value="KAJ3136734.1"/>
    <property type="molecule type" value="Genomic_DNA"/>
</dbReference>
<dbReference type="InterPro" id="IPR036568">
    <property type="entry name" value="GGCT-like_sf"/>
</dbReference>
<feature type="domain" description="Gamma-glutamylcyclotransferase AIG2-like" evidence="3">
    <location>
        <begin position="10"/>
        <end position="125"/>
    </location>
</feature>
<dbReference type="PANTHER" id="PTHR11941">
    <property type="entry name" value="ENOYL-COA HYDRATASE-RELATED"/>
    <property type="match status" value="1"/>
</dbReference>
<dbReference type="CDD" id="cd06558">
    <property type="entry name" value="crotonase-like"/>
    <property type="match status" value="1"/>
</dbReference>
<dbReference type="InterPro" id="IPR001753">
    <property type="entry name" value="Enoyl-CoA_hydra/iso"/>
</dbReference>
<reference evidence="4" key="1">
    <citation type="submission" date="2020-05" db="EMBL/GenBank/DDBJ databases">
        <title>Phylogenomic resolution of chytrid fungi.</title>
        <authorList>
            <person name="Stajich J.E."/>
            <person name="Amses K."/>
            <person name="Simmons R."/>
            <person name="Seto K."/>
            <person name="Myers J."/>
            <person name="Bonds A."/>
            <person name="Quandt C.A."/>
            <person name="Barry K."/>
            <person name="Liu P."/>
            <person name="Grigoriev I."/>
            <person name="Longcore J.E."/>
            <person name="James T.Y."/>
        </authorList>
    </citation>
    <scope>NUCLEOTIDE SEQUENCE</scope>
    <source>
        <strain evidence="4">JEL0513</strain>
    </source>
</reference>
<evidence type="ECO:0000256" key="1">
    <source>
        <dbReference type="ARBA" id="ARBA00005254"/>
    </source>
</evidence>
<dbReference type="Gene3D" id="3.90.226.10">
    <property type="entry name" value="2-enoyl-CoA Hydratase, Chain A, domain 1"/>
    <property type="match status" value="1"/>
</dbReference>
<keyword evidence="5" id="KW-1185">Reference proteome</keyword>
<dbReference type="GO" id="GO:0003824">
    <property type="term" value="F:catalytic activity"/>
    <property type="evidence" value="ECO:0007669"/>
    <property type="project" value="InterPro"/>
</dbReference>
<dbReference type="SUPFAM" id="SSF52096">
    <property type="entry name" value="ClpP/crotonase"/>
    <property type="match status" value="1"/>
</dbReference>
<name>A0AAD5TA91_9FUNG</name>
<dbReference type="InterPro" id="IPR018376">
    <property type="entry name" value="Enoyl-CoA_hyd/isom_CS"/>
</dbReference>
<evidence type="ECO:0000256" key="2">
    <source>
        <dbReference type="RuleBase" id="RU003707"/>
    </source>
</evidence>
<dbReference type="GO" id="GO:0005739">
    <property type="term" value="C:mitochondrion"/>
    <property type="evidence" value="ECO:0007669"/>
    <property type="project" value="TreeGrafter"/>
</dbReference>
<protein>
    <submittedName>
        <fullName evidence="4">Enoyl CoA hydratase</fullName>
    </submittedName>
</protein>
<dbReference type="Gene3D" id="3.10.490.10">
    <property type="entry name" value="Gamma-glutamyl cyclotransferase-like"/>
    <property type="match status" value="1"/>
</dbReference>
<dbReference type="PROSITE" id="PS00166">
    <property type="entry name" value="ENOYL_COA_HYDRATASE"/>
    <property type="match status" value="1"/>
</dbReference>
<dbReference type="Pfam" id="PF06094">
    <property type="entry name" value="GGACT"/>
    <property type="match status" value="1"/>
</dbReference>
<dbReference type="InterPro" id="IPR009288">
    <property type="entry name" value="AIG2-like_dom"/>
</dbReference>
<evidence type="ECO:0000313" key="5">
    <source>
        <dbReference type="Proteomes" id="UP001211907"/>
    </source>
</evidence>
<dbReference type="InterPro" id="IPR029045">
    <property type="entry name" value="ClpP/crotonase-like_dom_sf"/>
</dbReference>
<comment type="similarity">
    <text evidence="1 2">Belongs to the enoyl-CoA hydratase/isomerase family.</text>
</comment>
<gene>
    <name evidence="4" type="primary">ECH1</name>
    <name evidence="4" type="ORF">HK100_001436</name>
</gene>
<accession>A0AAD5TA91</accession>
<dbReference type="PANTHER" id="PTHR11941:SF173">
    <property type="entry name" value="3-HYDROXYBUTYRYL-COA DEHYDRATASE-LIKE PROTEIN, MITOCHONDRIAL"/>
    <property type="match status" value="1"/>
</dbReference>
<dbReference type="CDD" id="cd06661">
    <property type="entry name" value="GGCT_like"/>
    <property type="match status" value="1"/>
</dbReference>
<dbReference type="Pfam" id="PF00378">
    <property type="entry name" value="ECH_1"/>
    <property type="match status" value="1"/>
</dbReference>